<evidence type="ECO:0000313" key="2">
    <source>
        <dbReference type="EMBL" id="KGO92774.1"/>
    </source>
</evidence>
<feature type="transmembrane region" description="Helical" evidence="1">
    <location>
        <begin position="37"/>
        <end position="55"/>
    </location>
</feature>
<keyword evidence="1" id="KW-1133">Transmembrane helix</keyword>
<dbReference type="eggNOG" id="ENOG5032WA8">
    <property type="taxonomic scope" value="Bacteria"/>
</dbReference>
<keyword evidence="3" id="KW-1185">Reference proteome</keyword>
<keyword evidence="1" id="KW-0472">Membrane</keyword>
<dbReference type="EMBL" id="JRLY01000008">
    <property type="protein sequence ID" value="KGO92774.1"/>
    <property type="molecule type" value="Genomic_DNA"/>
</dbReference>
<keyword evidence="1" id="KW-0812">Transmembrane</keyword>
<dbReference type="AlphaFoldDB" id="A0A0A2MKG8"/>
<protein>
    <submittedName>
        <fullName evidence="2">Uncharacterized protein</fullName>
    </submittedName>
</protein>
<sequence length="190" mass="22053">MGMFILAGLIIVAVIIAIPFTFYWIPTKLGYPKTGKILGAVVGLSFTVILFRWYFEDELFTKNEAAEFLKEQNIELHDDFEIVSNWSSSGIGEYHHLFTLKITLKDKAKIVNEIRTSDNFTPGLQEERSSYIDLDRNDYNTGPKELLNYETKDAFIRELFRSRGKGFAPEWKKIKIDKIKDELHFSEIDD</sequence>
<gene>
    <name evidence="2" type="ORF">Q766_11705</name>
</gene>
<dbReference type="Proteomes" id="UP000030111">
    <property type="component" value="Unassembled WGS sequence"/>
</dbReference>
<feature type="transmembrane region" description="Helical" evidence="1">
    <location>
        <begin position="6"/>
        <end position="25"/>
    </location>
</feature>
<comment type="caution">
    <text evidence="2">The sequence shown here is derived from an EMBL/GenBank/DDBJ whole genome shotgun (WGS) entry which is preliminary data.</text>
</comment>
<evidence type="ECO:0000313" key="3">
    <source>
        <dbReference type="Proteomes" id="UP000030111"/>
    </source>
</evidence>
<reference evidence="2 3" key="1">
    <citation type="submission" date="2013-09" db="EMBL/GenBank/DDBJ databases">
        <authorList>
            <person name="Zeng Z."/>
            <person name="Chen C."/>
        </authorList>
    </citation>
    <scope>NUCLEOTIDE SEQUENCE [LARGE SCALE GENOMIC DNA]</scope>
    <source>
        <strain evidence="2 3">WB 4.1-42</strain>
    </source>
</reference>
<organism evidence="2 3">
    <name type="scientific">Flavobacterium subsaxonicum WB 4.1-42 = DSM 21790</name>
    <dbReference type="NCBI Taxonomy" id="1121898"/>
    <lineage>
        <taxon>Bacteria</taxon>
        <taxon>Pseudomonadati</taxon>
        <taxon>Bacteroidota</taxon>
        <taxon>Flavobacteriia</taxon>
        <taxon>Flavobacteriales</taxon>
        <taxon>Flavobacteriaceae</taxon>
        <taxon>Flavobacterium</taxon>
    </lineage>
</organism>
<evidence type="ECO:0000256" key="1">
    <source>
        <dbReference type="SAM" id="Phobius"/>
    </source>
</evidence>
<accession>A0A0A2MKG8</accession>
<name>A0A0A2MKG8_9FLAO</name>
<proteinExistence type="predicted"/>